<evidence type="ECO:0000256" key="4">
    <source>
        <dbReference type="PROSITE-ProRule" id="PRU00433"/>
    </source>
</evidence>
<dbReference type="GO" id="GO:0004130">
    <property type="term" value="F:cytochrome-c peroxidase activity"/>
    <property type="evidence" value="ECO:0007669"/>
    <property type="project" value="TreeGrafter"/>
</dbReference>
<sequence>MMINLQKSSLIAATIICLSMPVNTSASNEQAAKPGGDATGRLNYRSFVEPAKNIPRMEQLDFWDGFSFFRDPWVASPSITRDRDGLGPLFNARSCKTCHADGGRGRPSKHGEIAEPALLFRFLQANASKGDSRYGGQLQPLAIRLSHEKLTKPVQGEAQVRVFYEEITGHFADGETYTLRKPRYEIENLAYGPLDKGTYLSARYAPAVYGMGLLDAIQEKDLLNLEDINDANKDGISGKYNQVIDAVSGKKRIGRFGFKGLHSTLEQQVAGAFVNDIGITNPIFKDETCLVHQVACKQAGSVDPEHVLDIPEKLHDLTVYMSQLIAPPPARDLQSSKSKQGQTLFYKLQCQQCHTPSFTTDTSYQVKALAGQTIWPYTDLALHDMGEGLADKGVENLASGSEWRTPPLWGIGLQHRVQGFSAFLHDGRARTIEEAVLWHGGEAQPHQQKFKSLTKQQRAALLYFLKQI</sequence>
<dbReference type="SUPFAM" id="SSF46626">
    <property type="entry name" value="Cytochrome c"/>
    <property type="match status" value="1"/>
</dbReference>
<dbReference type="EMBL" id="CP013188">
    <property type="protein sequence ID" value="ALO44572.1"/>
    <property type="molecule type" value="Genomic_DNA"/>
</dbReference>
<feature type="signal peptide" evidence="5">
    <location>
        <begin position="1"/>
        <end position="24"/>
    </location>
</feature>
<dbReference type="GO" id="GO:0046872">
    <property type="term" value="F:metal ion binding"/>
    <property type="evidence" value="ECO:0007669"/>
    <property type="project" value="UniProtKB-KW"/>
</dbReference>
<evidence type="ECO:0000256" key="3">
    <source>
        <dbReference type="ARBA" id="ARBA00023004"/>
    </source>
</evidence>
<keyword evidence="1 4" id="KW-0349">Heme</keyword>
<evidence type="ECO:0000313" key="8">
    <source>
        <dbReference type="Proteomes" id="UP000061457"/>
    </source>
</evidence>
<dbReference type="InterPro" id="IPR009056">
    <property type="entry name" value="Cyt_c-like_dom"/>
</dbReference>
<reference evidence="7 8" key="1">
    <citation type="submission" date="2015-11" db="EMBL/GenBank/DDBJ databases">
        <authorList>
            <person name="Zhang Y."/>
            <person name="Guo Z."/>
        </authorList>
    </citation>
    <scope>NUCLEOTIDE SEQUENCE [LARGE SCALE GENOMIC DNA]</scope>
    <source>
        <strain evidence="7 8">KCTC 12086</strain>
    </source>
</reference>
<dbReference type="InterPro" id="IPR010538">
    <property type="entry name" value="DHOR"/>
</dbReference>
<dbReference type="PIRSF" id="PIRSF028099">
    <property type="entry name" value="DUF1111"/>
    <property type="match status" value="1"/>
</dbReference>
<keyword evidence="5" id="KW-0732">Signal</keyword>
<evidence type="ECO:0000256" key="2">
    <source>
        <dbReference type="ARBA" id="ARBA00022723"/>
    </source>
</evidence>
<dbReference type="PANTHER" id="PTHR30600:SF4">
    <property type="entry name" value="CYTOCHROME C DOMAIN-CONTAINING PROTEIN"/>
    <property type="match status" value="1"/>
</dbReference>
<gene>
    <name evidence="7" type="ORF">PP2015_4105</name>
</gene>
<dbReference type="Pfam" id="PF06537">
    <property type="entry name" value="DHOR"/>
    <property type="match status" value="2"/>
</dbReference>
<dbReference type="Gene3D" id="1.10.760.10">
    <property type="entry name" value="Cytochrome c-like domain"/>
    <property type="match status" value="1"/>
</dbReference>
<dbReference type="STRING" id="161398.PP2015_4105"/>
<feature type="domain" description="Cytochrome c" evidence="6">
    <location>
        <begin position="336"/>
        <end position="468"/>
    </location>
</feature>
<dbReference type="RefSeq" id="WP_058032420.1">
    <property type="nucleotide sequence ID" value="NZ_CP013188.1"/>
</dbReference>
<proteinExistence type="predicted"/>
<name>A0A0S2K893_9GAMM</name>
<dbReference type="GO" id="GO:0020037">
    <property type="term" value="F:heme binding"/>
    <property type="evidence" value="ECO:0007669"/>
    <property type="project" value="InterPro"/>
</dbReference>
<dbReference type="PROSITE" id="PS51007">
    <property type="entry name" value="CYTC"/>
    <property type="match status" value="1"/>
</dbReference>
<evidence type="ECO:0000256" key="1">
    <source>
        <dbReference type="ARBA" id="ARBA00022617"/>
    </source>
</evidence>
<dbReference type="InterPro" id="IPR051395">
    <property type="entry name" value="Cytochrome_c_Peroxidase/MauG"/>
</dbReference>
<keyword evidence="2 4" id="KW-0479">Metal-binding</keyword>
<dbReference type="InterPro" id="IPR036909">
    <property type="entry name" value="Cyt_c-like_dom_sf"/>
</dbReference>
<dbReference type="Proteomes" id="UP000061457">
    <property type="component" value="Chromosome II"/>
</dbReference>
<organism evidence="7 8">
    <name type="scientific">Pseudoalteromonas phenolica</name>
    <dbReference type="NCBI Taxonomy" id="161398"/>
    <lineage>
        <taxon>Bacteria</taxon>
        <taxon>Pseudomonadati</taxon>
        <taxon>Pseudomonadota</taxon>
        <taxon>Gammaproteobacteria</taxon>
        <taxon>Alteromonadales</taxon>
        <taxon>Pseudoalteromonadaceae</taxon>
        <taxon>Pseudoalteromonas</taxon>
    </lineage>
</organism>
<feature type="chain" id="PRO_5006601280" evidence="5">
    <location>
        <begin position="25"/>
        <end position="468"/>
    </location>
</feature>
<evidence type="ECO:0000259" key="6">
    <source>
        <dbReference type="PROSITE" id="PS51007"/>
    </source>
</evidence>
<protein>
    <submittedName>
        <fullName evidence="7">Putative thiol oxidoreductase</fullName>
    </submittedName>
</protein>
<dbReference type="KEGG" id="pphe:PP2015_4105"/>
<dbReference type="OrthoDB" id="6298095at2"/>
<dbReference type="PATRIC" id="fig|161398.10.peg.4211"/>
<keyword evidence="8" id="KW-1185">Reference proteome</keyword>
<dbReference type="AlphaFoldDB" id="A0A0S2K893"/>
<dbReference type="GO" id="GO:0009055">
    <property type="term" value="F:electron transfer activity"/>
    <property type="evidence" value="ECO:0007669"/>
    <property type="project" value="InterPro"/>
</dbReference>
<evidence type="ECO:0000313" key="7">
    <source>
        <dbReference type="EMBL" id="ALO44572.1"/>
    </source>
</evidence>
<dbReference type="PANTHER" id="PTHR30600">
    <property type="entry name" value="CYTOCHROME C PEROXIDASE-RELATED"/>
    <property type="match status" value="1"/>
</dbReference>
<accession>A0A0S2K893</accession>
<keyword evidence="3 4" id="KW-0408">Iron</keyword>
<evidence type="ECO:0000256" key="5">
    <source>
        <dbReference type="SAM" id="SignalP"/>
    </source>
</evidence>